<name>A0A365QP41_9BURK</name>
<evidence type="ECO:0000313" key="1">
    <source>
        <dbReference type="EMBL" id="RBB35987.1"/>
    </source>
</evidence>
<sequence>MLDLEPEVGAVLRARWTEAQRCLDSKAYLAAIVMMGRLLEGRLLAVCLRNPKSANAYVAAPKRPQSVKVKRFLEWSLAEMIDVAHSTG</sequence>
<dbReference type="Proteomes" id="UP000252458">
    <property type="component" value="Unassembled WGS sequence"/>
</dbReference>
<accession>A0A365QP41</accession>
<dbReference type="EMBL" id="QMFZ01000026">
    <property type="protein sequence ID" value="RBB35987.1"/>
    <property type="molecule type" value="Genomic_DNA"/>
</dbReference>
<reference evidence="1 2" key="1">
    <citation type="submission" date="2018-06" db="EMBL/GenBank/DDBJ databases">
        <title>Draft genome sequence of Burkholderia reimsis strain BE51 isolated from a French agricultural soil.</title>
        <authorList>
            <person name="Esmaeel Q."/>
        </authorList>
    </citation>
    <scope>NUCLEOTIDE SEQUENCE [LARGE SCALE GENOMIC DNA]</scope>
    <source>
        <strain evidence="1 2">BE51</strain>
    </source>
</reference>
<organism evidence="1 2">
    <name type="scientific">Burkholderia reimsis</name>
    <dbReference type="NCBI Taxonomy" id="2234132"/>
    <lineage>
        <taxon>Bacteria</taxon>
        <taxon>Pseudomonadati</taxon>
        <taxon>Pseudomonadota</taxon>
        <taxon>Betaproteobacteria</taxon>
        <taxon>Burkholderiales</taxon>
        <taxon>Burkholderiaceae</taxon>
        <taxon>Burkholderia</taxon>
    </lineage>
</organism>
<proteinExistence type="predicted"/>
<comment type="caution">
    <text evidence="1">The sequence shown here is derived from an EMBL/GenBank/DDBJ whole genome shotgun (WGS) entry which is preliminary data.</text>
</comment>
<dbReference type="AlphaFoldDB" id="A0A365QP41"/>
<protein>
    <submittedName>
        <fullName evidence="1">Uncharacterized protein</fullName>
    </submittedName>
</protein>
<evidence type="ECO:0000313" key="2">
    <source>
        <dbReference type="Proteomes" id="UP000252458"/>
    </source>
</evidence>
<gene>
    <name evidence="1" type="ORF">DPV79_26950</name>
</gene>
<keyword evidence="2" id="KW-1185">Reference proteome</keyword>